<dbReference type="EMBL" id="GBXM01062256">
    <property type="protein sequence ID" value="JAH46321.1"/>
    <property type="molecule type" value="Transcribed_RNA"/>
</dbReference>
<protein>
    <submittedName>
        <fullName evidence="1">Uncharacterized protein</fullName>
    </submittedName>
</protein>
<evidence type="ECO:0000313" key="1">
    <source>
        <dbReference type="EMBL" id="JAH46321.1"/>
    </source>
</evidence>
<dbReference type="AlphaFoldDB" id="A0A0E9SYE8"/>
<accession>A0A0E9SYE8</accession>
<proteinExistence type="predicted"/>
<reference evidence="1" key="2">
    <citation type="journal article" date="2015" name="Fish Shellfish Immunol.">
        <title>Early steps in the European eel (Anguilla anguilla)-Vibrio vulnificus interaction in the gills: Role of the RtxA13 toxin.</title>
        <authorList>
            <person name="Callol A."/>
            <person name="Pajuelo D."/>
            <person name="Ebbesson L."/>
            <person name="Teles M."/>
            <person name="MacKenzie S."/>
            <person name="Amaro C."/>
        </authorList>
    </citation>
    <scope>NUCLEOTIDE SEQUENCE</scope>
</reference>
<name>A0A0E9SYE8_ANGAN</name>
<reference evidence="1" key="1">
    <citation type="submission" date="2014-11" db="EMBL/GenBank/DDBJ databases">
        <authorList>
            <person name="Amaro Gonzalez C."/>
        </authorList>
    </citation>
    <scope>NUCLEOTIDE SEQUENCE</scope>
</reference>
<organism evidence="1">
    <name type="scientific">Anguilla anguilla</name>
    <name type="common">European freshwater eel</name>
    <name type="synonym">Muraena anguilla</name>
    <dbReference type="NCBI Taxonomy" id="7936"/>
    <lineage>
        <taxon>Eukaryota</taxon>
        <taxon>Metazoa</taxon>
        <taxon>Chordata</taxon>
        <taxon>Craniata</taxon>
        <taxon>Vertebrata</taxon>
        <taxon>Euteleostomi</taxon>
        <taxon>Actinopterygii</taxon>
        <taxon>Neopterygii</taxon>
        <taxon>Teleostei</taxon>
        <taxon>Anguilliformes</taxon>
        <taxon>Anguillidae</taxon>
        <taxon>Anguilla</taxon>
    </lineage>
</organism>
<sequence length="94" mass="10984">MFIIIINLRRSFNPVRLKQSSAMLTFTCQDCWHECANAFNIKVKFKLVFCFVSTLKGRKLSSCQQVKTGNKLHSDHPKIMFFYLPCIKCFSDIQ</sequence>